<keyword evidence="6" id="KW-0560">Oxidoreductase</keyword>
<keyword evidence="7 9" id="KW-0408">Iron</keyword>
<evidence type="ECO:0000256" key="4">
    <source>
        <dbReference type="ARBA" id="ARBA00022729"/>
    </source>
</evidence>
<accession>A0A255ZUN9</accession>
<dbReference type="SUPFAM" id="SSF46626">
    <property type="entry name" value="Cytochrome c"/>
    <property type="match status" value="2"/>
</dbReference>
<evidence type="ECO:0000256" key="5">
    <source>
        <dbReference type="ARBA" id="ARBA00022764"/>
    </source>
</evidence>
<gene>
    <name evidence="11" type="ORF">CHX27_06695</name>
</gene>
<evidence type="ECO:0000256" key="1">
    <source>
        <dbReference type="ARBA" id="ARBA00004418"/>
    </source>
</evidence>
<comment type="subcellular location">
    <subcellularLocation>
        <location evidence="1">Periplasm</location>
    </subcellularLocation>
</comment>
<feature type="binding site" description="covalent" evidence="8">
    <location>
        <position position="219"/>
    </location>
    <ligand>
        <name>heme c</name>
        <dbReference type="ChEBI" id="CHEBI:61717"/>
        <label>2</label>
    </ligand>
</feature>
<dbReference type="InterPro" id="IPR051395">
    <property type="entry name" value="Cytochrome_c_Peroxidase/MauG"/>
</dbReference>
<dbReference type="GO" id="GO:0042597">
    <property type="term" value="C:periplasmic space"/>
    <property type="evidence" value="ECO:0007669"/>
    <property type="project" value="UniProtKB-SubCell"/>
</dbReference>
<feature type="binding site" description="covalent" evidence="8">
    <location>
        <position position="76"/>
    </location>
    <ligand>
        <name>heme c</name>
        <dbReference type="ChEBI" id="CHEBI:61717"/>
        <label>1</label>
    </ligand>
</feature>
<dbReference type="PANTHER" id="PTHR30600:SF10">
    <property type="entry name" value="BLL6722 PROTEIN"/>
    <property type="match status" value="1"/>
</dbReference>
<evidence type="ECO:0000259" key="10">
    <source>
        <dbReference type="PROSITE" id="PS51007"/>
    </source>
</evidence>
<evidence type="ECO:0000313" key="11">
    <source>
        <dbReference type="EMBL" id="OYQ45112.1"/>
    </source>
</evidence>
<dbReference type="PROSITE" id="PS51007">
    <property type="entry name" value="CYTC"/>
    <property type="match status" value="1"/>
</dbReference>
<dbReference type="Pfam" id="PF03150">
    <property type="entry name" value="CCP_MauG"/>
    <property type="match status" value="1"/>
</dbReference>
<evidence type="ECO:0000256" key="3">
    <source>
        <dbReference type="ARBA" id="ARBA00022723"/>
    </source>
</evidence>
<reference evidence="11 12" key="1">
    <citation type="submission" date="2017-07" db="EMBL/GenBank/DDBJ databases">
        <title>Flavobacterium cyanobacteriorum sp. nov., isolated from cyanobacterial aggregates in a eutrophic lake.</title>
        <authorList>
            <person name="Cai H."/>
        </authorList>
    </citation>
    <scope>NUCLEOTIDE SEQUENCE [LARGE SCALE GENOMIC DNA]</scope>
    <source>
        <strain evidence="11 12">TH167</strain>
    </source>
</reference>
<evidence type="ECO:0000256" key="7">
    <source>
        <dbReference type="ARBA" id="ARBA00023004"/>
    </source>
</evidence>
<comment type="caution">
    <text evidence="11">The sequence shown here is derived from an EMBL/GenBank/DDBJ whole genome shotgun (WGS) entry which is preliminary data.</text>
</comment>
<evidence type="ECO:0000256" key="8">
    <source>
        <dbReference type="PIRSR" id="PIRSR000294-1"/>
    </source>
</evidence>
<evidence type="ECO:0000256" key="6">
    <source>
        <dbReference type="ARBA" id="ARBA00023002"/>
    </source>
</evidence>
<keyword evidence="2 8" id="KW-0349">Heme</keyword>
<evidence type="ECO:0000256" key="2">
    <source>
        <dbReference type="ARBA" id="ARBA00022617"/>
    </source>
</evidence>
<evidence type="ECO:0000313" key="12">
    <source>
        <dbReference type="Proteomes" id="UP000216035"/>
    </source>
</evidence>
<feature type="binding site" description="covalent" evidence="8">
    <location>
        <position position="73"/>
    </location>
    <ligand>
        <name>heme c</name>
        <dbReference type="ChEBI" id="CHEBI:61717"/>
        <label>1</label>
    </ligand>
</feature>
<keyword evidence="4" id="KW-0732">Signal</keyword>
<dbReference type="RefSeq" id="WP_094485991.1">
    <property type="nucleotide sequence ID" value="NZ_NOXX01000186.1"/>
</dbReference>
<comment type="PTM">
    <text evidence="8">Binds 2 heme groups per subunit.</text>
</comment>
<dbReference type="InterPro" id="IPR009056">
    <property type="entry name" value="Cyt_c-like_dom"/>
</dbReference>
<dbReference type="GO" id="GO:0004130">
    <property type="term" value="F:cytochrome-c peroxidase activity"/>
    <property type="evidence" value="ECO:0007669"/>
    <property type="project" value="TreeGrafter"/>
</dbReference>
<dbReference type="AlphaFoldDB" id="A0A255ZUN9"/>
<dbReference type="InterPro" id="IPR026259">
    <property type="entry name" value="MauG/Cytc_peroxidase"/>
</dbReference>
<protein>
    <submittedName>
        <fullName evidence="11">Cytochrome-c peroxidase</fullName>
    </submittedName>
</protein>
<organism evidence="11 12">
    <name type="scientific">Flavobacterium aurantiibacter</name>
    <dbReference type="NCBI Taxonomy" id="2023067"/>
    <lineage>
        <taxon>Bacteria</taxon>
        <taxon>Pseudomonadati</taxon>
        <taxon>Bacteroidota</taxon>
        <taxon>Flavobacteriia</taxon>
        <taxon>Flavobacteriales</taxon>
        <taxon>Flavobacteriaceae</taxon>
        <taxon>Flavobacterium</taxon>
    </lineage>
</organism>
<comment type="cofactor">
    <cofactor evidence="8">
        <name>heme</name>
        <dbReference type="ChEBI" id="CHEBI:30413"/>
    </cofactor>
    <text evidence="8">Binds 2 heme groups.</text>
</comment>
<dbReference type="PANTHER" id="PTHR30600">
    <property type="entry name" value="CYTOCHROME C PEROXIDASE-RELATED"/>
    <property type="match status" value="1"/>
</dbReference>
<evidence type="ECO:0000256" key="9">
    <source>
        <dbReference type="PIRSR" id="PIRSR000294-2"/>
    </source>
</evidence>
<proteinExistence type="predicted"/>
<dbReference type="InterPro" id="IPR004852">
    <property type="entry name" value="Di-haem_cyt_c_peroxidsae"/>
</dbReference>
<feature type="binding site" description="axial binding residue" evidence="9">
    <location>
        <position position="77"/>
    </location>
    <ligand>
        <name>heme c</name>
        <dbReference type="ChEBI" id="CHEBI:61717"/>
        <label>1</label>
    </ligand>
    <ligandPart>
        <name>Fe</name>
        <dbReference type="ChEBI" id="CHEBI:18248"/>
    </ligandPart>
</feature>
<dbReference type="InterPro" id="IPR036909">
    <property type="entry name" value="Cyt_c-like_dom_sf"/>
</dbReference>
<dbReference type="GO" id="GO:0009055">
    <property type="term" value="F:electron transfer activity"/>
    <property type="evidence" value="ECO:0007669"/>
    <property type="project" value="InterPro"/>
</dbReference>
<dbReference type="GO" id="GO:0020037">
    <property type="term" value="F:heme binding"/>
    <property type="evidence" value="ECO:0007669"/>
    <property type="project" value="InterPro"/>
</dbReference>
<dbReference type="EMBL" id="NOXX01000186">
    <property type="protein sequence ID" value="OYQ45112.1"/>
    <property type="molecule type" value="Genomic_DNA"/>
</dbReference>
<dbReference type="Pfam" id="PF00034">
    <property type="entry name" value="Cytochrom_C"/>
    <property type="match status" value="1"/>
</dbReference>
<feature type="domain" description="Cytochrome c" evidence="10">
    <location>
        <begin position="203"/>
        <end position="325"/>
    </location>
</feature>
<feature type="binding site" description="axial binding residue" evidence="9">
    <location>
        <position position="220"/>
    </location>
    <ligand>
        <name>heme c</name>
        <dbReference type="ChEBI" id="CHEBI:61717"/>
        <label>2</label>
    </ligand>
    <ligandPart>
        <name>Fe</name>
        <dbReference type="ChEBI" id="CHEBI:18248"/>
    </ligandPart>
</feature>
<dbReference type="GO" id="GO:0046872">
    <property type="term" value="F:metal ion binding"/>
    <property type="evidence" value="ECO:0007669"/>
    <property type="project" value="UniProtKB-KW"/>
</dbReference>
<dbReference type="OrthoDB" id="9805202at2"/>
<feature type="binding site" description="covalent" evidence="8">
    <location>
        <position position="216"/>
    </location>
    <ligand>
        <name>heme c</name>
        <dbReference type="ChEBI" id="CHEBI:61717"/>
        <label>2</label>
    </ligand>
</feature>
<name>A0A255ZUN9_9FLAO</name>
<dbReference type="PIRSF" id="PIRSF000294">
    <property type="entry name" value="Cytochrome-c_peroxidase"/>
    <property type="match status" value="1"/>
</dbReference>
<sequence>MKKIRYIALLLLFAFGLMGFHHWFNTPIYFDVPKNWPKPTYNFKENPLTEEGFQLGRKLFYDPILSRDESISCASCHLQQTAFTHVDHDLSHGIDGKIGTRNAPTLQNLAWSTNFMWDGGVNHLDVQAIAPLTSEVEMDENLEHLVQKLQKSKTYPELFQKAFGSRKITGQYLLKALSQFVVSLKSANAKYDRVVMGEEQFTEIEQKGYEIFKKNCASCHQEPLFTNGSFENNGLTLDRSLNDLGRMAITKKSADSLKFKVPTLRNVQFSFPYMHDGRFKSLTEVVKHYNSGIEKSKTLSKFLVKPMNLSERQRTELVAFLKTLSDQEFLFNPRYSFPREKIE</sequence>
<keyword evidence="3 9" id="KW-0479">Metal-binding</keyword>
<keyword evidence="11" id="KW-0575">Peroxidase</keyword>
<dbReference type="Proteomes" id="UP000216035">
    <property type="component" value="Unassembled WGS sequence"/>
</dbReference>
<keyword evidence="5" id="KW-0574">Periplasm</keyword>
<dbReference type="Gene3D" id="1.10.760.10">
    <property type="entry name" value="Cytochrome c-like domain"/>
    <property type="match status" value="2"/>
</dbReference>
<keyword evidence="12" id="KW-1185">Reference proteome</keyword>